<dbReference type="Proteomes" id="UP001301152">
    <property type="component" value="Unassembled WGS sequence"/>
</dbReference>
<evidence type="ECO:0000313" key="3">
    <source>
        <dbReference type="EMBL" id="MCX2563701.1"/>
    </source>
</evidence>
<evidence type="ECO:0000259" key="2">
    <source>
        <dbReference type="Pfam" id="PF12728"/>
    </source>
</evidence>
<dbReference type="InterPro" id="IPR041657">
    <property type="entry name" value="HTH_17"/>
</dbReference>
<proteinExistence type="predicted"/>
<dbReference type="RefSeq" id="WP_173559670.1">
    <property type="nucleotide sequence ID" value="NZ_JAPIUZ010000003.1"/>
</dbReference>
<protein>
    <submittedName>
        <fullName evidence="3">Helix-turn-helix domain-containing protein</fullName>
    </submittedName>
</protein>
<accession>A0ABT3QEI8</accession>
<keyword evidence="1" id="KW-0812">Transmembrane</keyword>
<keyword evidence="1" id="KW-1133">Transmembrane helix</keyword>
<name>A0ABT3QEI8_9PROT</name>
<evidence type="ECO:0000313" key="4">
    <source>
        <dbReference type="Proteomes" id="UP001301152"/>
    </source>
</evidence>
<gene>
    <name evidence="3" type="ORF">OQ497_06995</name>
</gene>
<reference evidence="3 4" key="1">
    <citation type="submission" date="2022-11" db="EMBL/GenBank/DDBJ databases">
        <title>Genome sequencing of Acetobacter type strain.</title>
        <authorList>
            <person name="Heo J."/>
            <person name="Lee D."/>
            <person name="Han B.-H."/>
            <person name="Hong S.-B."/>
            <person name="Kwon S.-W."/>
        </authorList>
    </citation>
    <scope>NUCLEOTIDE SEQUENCE [LARGE SCALE GENOMIC DNA]</scope>
    <source>
        <strain evidence="3 4">KACC 21253</strain>
    </source>
</reference>
<dbReference type="Pfam" id="PF12728">
    <property type="entry name" value="HTH_17"/>
    <property type="match status" value="1"/>
</dbReference>
<dbReference type="EMBL" id="JAPIUZ010000003">
    <property type="protein sequence ID" value="MCX2563701.1"/>
    <property type="molecule type" value="Genomic_DNA"/>
</dbReference>
<keyword evidence="4" id="KW-1185">Reference proteome</keyword>
<feature type="transmembrane region" description="Helical" evidence="1">
    <location>
        <begin position="119"/>
        <end position="141"/>
    </location>
</feature>
<feature type="domain" description="Helix-turn-helix" evidence="2">
    <location>
        <begin position="20"/>
        <end position="65"/>
    </location>
</feature>
<sequence>MSDVPFLFKLTPAVLNYESAAAYLGISPGRLRNLMWLGIGPKKISYGKRDVRFRVQDLNEFIASKAEQFPNNEGIKRPRGRPRKVPMPSVYDMDGGDVRWFFEVQDTLKLMDQITYWDIFWRITYSSSFACLVLIIFMYFYKRNEKRGSDY</sequence>
<organism evidence="3 4">
    <name type="scientific">Acetobacter thailandicus</name>
    <dbReference type="NCBI Taxonomy" id="1502842"/>
    <lineage>
        <taxon>Bacteria</taxon>
        <taxon>Pseudomonadati</taxon>
        <taxon>Pseudomonadota</taxon>
        <taxon>Alphaproteobacteria</taxon>
        <taxon>Acetobacterales</taxon>
        <taxon>Acetobacteraceae</taxon>
        <taxon>Acetobacter</taxon>
    </lineage>
</organism>
<evidence type="ECO:0000256" key="1">
    <source>
        <dbReference type="SAM" id="Phobius"/>
    </source>
</evidence>
<keyword evidence="1" id="KW-0472">Membrane</keyword>
<comment type="caution">
    <text evidence="3">The sequence shown here is derived from an EMBL/GenBank/DDBJ whole genome shotgun (WGS) entry which is preliminary data.</text>
</comment>